<organism evidence="5 6">
    <name type="scientific">Phenylobacterium montanum</name>
    <dbReference type="NCBI Taxonomy" id="2823693"/>
    <lineage>
        <taxon>Bacteria</taxon>
        <taxon>Pseudomonadati</taxon>
        <taxon>Pseudomonadota</taxon>
        <taxon>Alphaproteobacteria</taxon>
        <taxon>Caulobacterales</taxon>
        <taxon>Caulobacteraceae</taxon>
        <taxon>Phenylobacterium</taxon>
    </lineage>
</organism>
<feature type="signal peptide" evidence="2">
    <location>
        <begin position="1"/>
        <end position="24"/>
    </location>
</feature>
<dbReference type="Gene3D" id="3.30.1950.10">
    <property type="entry name" value="wza like domain"/>
    <property type="match status" value="1"/>
</dbReference>
<dbReference type="Pfam" id="PF02563">
    <property type="entry name" value="Poly_export"/>
    <property type="match status" value="1"/>
</dbReference>
<evidence type="ECO:0000313" key="6">
    <source>
        <dbReference type="Proteomes" id="UP000676409"/>
    </source>
</evidence>
<sequence>MQLRAWLVGLLSLACMAFGAAAFADPPGPAPAAVAAAASDYKLGVADKVRVLIYNEPNLSGEFTVNANGSLSFPLIGDVQATGRTATEIGAEITKRLADGYLRDPQVSIDILTFRPFYILGEVNKPGEYPYETGLTVGKAVATANGYTYRADKKRVFVKRIGEDKETEYPMSADTLVQPGDTIRVAERFF</sequence>
<dbReference type="InterPro" id="IPR003715">
    <property type="entry name" value="Poly_export_N"/>
</dbReference>
<dbReference type="PANTHER" id="PTHR33619">
    <property type="entry name" value="POLYSACCHARIDE EXPORT PROTEIN GFCE-RELATED"/>
    <property type="match status" value="1"/>
</dbReference>
<dbReference type="EMBL" id="CP073078">
    <property type="protein sequence ID" value="QUD86513.1"/>
    <property type="molecule type" value="Genomic_DNA"/>
</dbReference>
<dbReference type="PROSITE" id="PS51257">
    <property type="entry name" value="PROKAR_LIPOPROTEIN"/>
    <property type="match status" value="1"/>
</dbReference>
<feature type="domain" description="Soluble ligand binding" evidence="4">
    <location>
        <begin position="117"/>
        <end position="163"/>
    </location>
</feature>
<dbReference type="Gene3D" id="3.10.560.10">
    <property type="entry name" value="Outer membrane lipoprotein wza domain like"/>
    <property type="match status" value="1"/>
</dbReference>
<proteinExistence type="predicted"/>
<gene>
    <name evidence="5" type="ORF">KCG34_15615</name>
</gene>
<keyword evidence="6" id="KW-1185">Reference proteome</keyword>
<protein>
    <submittedName>
        <fullName evidence="5">Polysaccharide export protein</fullName>
    </submittedName>
</protein>
<evidence type="ECO:0000259" key="3">
    <source>
        <dbReference type="Pfam" id="PF02563"/>
    </source>
</evidence>
<dbReference type="Pfam" id="PF10531">
    <property type="entry name" value="SLBB"/>
    <property type="match status" value="1"/>
</dbReference>
<dbReference type="AlphaFoldDB" id="A0A975FX95"/>
<dbReference type="PANTHER" id="PTHR33619:SF3">
    <property type="entry name" value="POLYSACCHARIDE EXPORT PROTEIN GFCE-RELATED"/>
    <property type="match status" value="1"/>
</dbReference>
<dbReference type="GO" id="GO:0015159">
    <property type="term" value="F:polysaccharide transmembrane transporter activity"/>
    <property type="evidence" value="ECO:0007669"/>
    <property type="project" value="InterPro"/>
</dbReference>
<dbReference type="Proteomes" id="UP000676409">
    <property type="component" value="Chromosome"/>
</dbReference>
<reference evidence="5" key="1">
    <citation type="submission" date="2021-04" db="EMBL/GenBank/DDBJ databases">
        <title>The complete genome sequence of Caulobacter sp. S6.</title>
        <authorList>
            <person name="Tang Y."/>
            <person name="Ouyang W."/>
            <person name="Liu Q."/>
            <person name="Huang B."/>
            <person name="Guo Z."/>
            <person name="Lei P."/>
        </authorList>
    </citation>
    <scope>NUCLEOTIDE SEQUENCE</scope>
    <source>
        <strain evidence="5">S6</strain>
    </source>
</reference>
<feature type="chain" id="PRO_5037448108" evidence="2">
    <location>
        <begin position="25"/>
        <end position="190"/>
    </location>
</feature>
<evidence type="ECO:0000256" key="1">
    <source>
        <dbReference type="ARBA" id="ARBA00022729"/>
    </source>
</evidence>
<evidence type="ECO:0000313" key="5">
    <source>
        <dbReference type="EMBL" id="QUD86513.1"/>
    </source>
</evidence>
<name>A0A975FX95_9CAUL</name>
<dbReference type="KEGG" id="caul:KCG34_15615"/>
<dbReference type="InterPro" id="IPR049712">
    <property type="entry name" value="Poly_export"/>
</dbReference>
<dbReference type="InterPro" id="IPR019554">
    <property type="entry name" value="Soluble_ligand-bd"/>
</dbReference>
<evidence type="ECO:0000256" key="2">
    <source>
        <dbReference type="SAM" id="SignalP"/>
    </source>
</evidence>
<evidence type="ECO:0000259" key="4">
    <source>
        <dbReference type="Pfam" id="PF10531"/>
    </source>
</evidence>
<keyword evidence="1 2" id="KW-0732">Signal</keyword>
<accession>A0A975FX95</accession>
<feature type="domain" description="Polysaccharide export protein N-terminal" evidence="3">
    <location>
        <begin position="36"/>
        <end position="111"/>
    </location>
</feature>
<dbReference type="RefSeq" id="WP_211936565.1">
    <property type="nucleotide sequence ID" value="NZ_CP073078.1"/>
</dbReference>